<keyword evidence="2" id="KW-1185">Reference proteome</keyword>
<evidence type="ECO:0000313" key="1">
    <source>
        <dbReference type="EMBL" id="RZB98383.1"/>
    </source>
</evidence>
<comment type="caution">
    <text evidence="1">The sequence shown here is derived from an EMBL/GenBank/DDBJ whole genome shotgun (WGS) entry which is preliminary data.</text>
</comment>
<reference evidence="1 2" key="1">
    <citation type="submission" date="2018-09" db="EMBL/GenBank/DDBJ databases">
        <title>A high-quality reference genome of wild soybean provides a powerful tool to mine soybean genomes.</title>
        <authorList>
            <person name="Xie M."/>
            <person name="Chung C.Y.L."/>
            <person name="Li M.-W."/>
            <person name="Wong F.-L."/>
            <person name="Chan T.-F."/>
            <person name="Lam H.-M."/>
        </authorList>
    </citation>
    <scope>NUCLEOTIDE SEQUENCE [LARGE SCALE GENOMIC DNA]</scope>
    <source>
        <strain evidence="2">cv. W05</strain>
        <tissue evidence="1">Hypocotyl of etiolated seedlings</tissue>
    </source>
</reference>
<dbReference type="Proteomes" id="UP000289340">
    <property type="component" value="Chromosome 8"/>
</dbReference>
<protein>
    <submittedName>
        <fullName evidence="1">Uncharacterized protein</fullName>
    </submittedName>
</protein>
<organism evidence="1 2">
    <name type="scientific">Glycine soja</name>
    <name type="common">Wild soybean</name>
    <dbReference type="NCBI Taxonomy" id="3848"/>
    <lineage>
        <taxon>Eukaryota</taxon>
        <taxon>Viridiplantae</taxon>
        <taxon>Streptophyta</taxon>
        <taxon>Embryophyta</taxon>
        <taxon>Tracheophyta</taxon>
        <taxon>Spermatophyta</taxon>
        <taxon>Magnoliopsida</taxon>
        <taxon>eudicotyledons</taxon>
        <taxon>Gunneridae</taxon>
        <taxon>Pentapetalae</taxon>
        <taxon>rosids</taxon>
        <taxon>fabids</taxon>
        <taxon>Fabales</taxon>
        <taxon>Fabaceae</taxon>
        <taxon>Papilionoideae</taxon>
        <taxon>50 kb inversion clade</taxon>
        <taxon>NPAAA clade</taxon>
        <taxon>indigoferoid/millettioid clade</taxon>
        <taxon>Phaseoleae</taxon>
        <taxon>Glycine</taxon>
        <taxon>Glycine subgen. Soja</taxon>
    </lineage>
</organism>
<evidence type="ECO:0000313" key="2">
    <source>
        <dbReference type="Proteomes" id="UP000289340"/>
    </source>
</evidence>
<dbReference type="AlphaFoldDB" id="A0A445JIZ3"/>
<dbReference type="EMBL" id="QZWG01000008">
    <property type="protein sequence ID" value="RZB98383.1"/>
    <property type="molecule type" value="Genomic_DNA"/>
</dbReference>
<gene>
    <name evidence="1" type="ORF">D0Y65_021371</name>
</gene>
<proteinExistence type="predicted"/>
<sequence length="111" mass="12585">MDMWTSVKHIKFNPDTGVGVGVVSDTGHGKALGRPCFIGSKTFLPINEFFKGSSLVLRFHVLTFKDGICFENLPEIIQEKLHLSHLSPRMNFLSNCRFNCDSHDKKLSRFN</sequence>
<name>A0A445JIZ3_GLYSO</name>
<accession>A0A445JIZ3</accession>